<gene>
    <name evidence="1" type="ORF">BO83DRAFT_394177</name>
</gene>
<proteinExistence type="predicted"/>
<dbReference type="VEuPathDB" id="FungiDB:BO83DRAFT_394177"/>
<accession>A0A317UQB2</accession>
<organism evidence="1 2">
    <name type="scientific">Aspergillus eucalypticola (strain CBS 122712 / IBT 29274)</name>
    <dbReference type="NCBI Taxonomy" id="1448314"/>
    <lineage>
        <taxon>Eukaryota</taxon>
        <taxon>Fungi</taxon>
        <taxon>Dikarya</taxon>
        <taxon>Ascomycota</taxon>
        <taxon>Pezizomycotina</taxon>
        <taxon>Eurotiomycetes</taxon>
        <taxon>Eurotiomycetidae</taxon>
        <taxon>Eurotiales</taxon>
        <taxon>Aspergillaceae</taxon>
        <taxon>Aspergillus</taxon>
        <taxon>Aspergillus subgen. Circumdati</taxon>
    </lineage>
</organism>
<evidence type="ECO:0000313" key="1">
    <source>
        <dbReference type="EMBL" id="PWY62220.1"/>
    </source>
</evidence>
<keyword evidence="2" id="KW-1185">Reference proteome</keyword>
<dbReference type="EMBL" id="MSFU01000047">
    <property type="protein sequence ID" value="PWY62220.1"/>
    <property type="molecule type" value="Genomic_DNA"/>
</dbReference>
<dbReference type="RefSeq" id="XP_025382172.1">
    <property type="nucleotide sequence ID" value="XM_025533001.1"/>
</dbReference>
<protein>
    <submittedName>
        <fullName evidence="1">Uncharacterized protein</fullName>
    </submittedName>
</protein>
<reference evidence="1" key="1">
    <citation type="submission" date="2016-12" db="EMBL/GenBank/DDBJ databases">
        <title>The genomes of Aspergillus section Nigri reveals drivers in fungal speciation.</title>
        <authorList>
            <consortium name="DOE Joint Genome Institute"/>
            <person name="Vesth T.C."/>
            <person name="Nybo J."/>
            <person name="Theobald S."/>
            <person name="Brandl J."/>
            <person name="Frisvad J.C."/>
            <person name="Nielsen K.F."/>
            <person name="Lyhne E.K."/>
            <person name="Kogle M.E."/>
            <person name="Kuo A."/>
            <person name="Riley R."/>
            <person name="Clum A."/>
            <person name="Nolan M."/>
            <person name="Lipzen A."/>
            <person name="Salamov A."/>
            <person name="Henrissat B."/>
            <person name="Wiebenga A."/>
            <person name="De vries R.P."/>
            <person name="Grigoriev I.V."/>
            <person name="Mortensen U.H."/>
            <person name="Andersen M.R."/>
            <person name="Baker S.E."/>
        </authorList>
    </citation>
    <scope>NUCLEOTIDE SEQUENCE</scope>
    <source>
        <strain evidence="1">CBS 122712</strain>
    </source>
</reference>
<sequence length="188" mass="22389">MKRISFLRFSSIAADVEFINPYSRAFVYLEDDEIRGGRDPDRFSYYEAPRLDFLLPQEIALTCSMDEGVHVILHTKETAYLQQLQSLEIIPSPSRCTRQLYNKYYPAVYPRMKKVLQEQYRWPYDFQEAEWKEASKVTWKRIELEDPNYETDNADELEPEVLRNDKDGYSFQLSTEVEAQLRLLLNIH</sequence>
<dbReference type="GeneID" id="37054963"/>
<comment type="caution">
    <text evidence="1">The sequence shown here is derived from an EMBL/GenBank/DDBJ whole genome shotgun (WGS) entry which is preliminary data.</text>
</comment>
<dbReference type="AlphaFoldDB" id="A0A317UQB2"/>
<dbReference type="OrthoDB" id="5343383at2759"/>
<evidence type="ECO:0000313" key="2">
    <source>
        <dbReference type="Proteomes" id="UP000246171"/>
    </source>
</evidence>
<dbReference type="Proteomes" id="UP000246171">
    <property type="component" value="Unassembled WGS sequence"/>
</dbReference>
<name>A0A317UQB2_ASPEC</name>